<accession>A0A804K622</accession>
<dbReference type="InParanoid" id="A0A804K622"/>
<evidence type="ECO:0000313" key="1">
    <source>
        <dbReference type="EnsemblPlants" id="Ma08_p13080.1"/>
    </source>
</evidence>
<evidence type="ECO:0000313" key="2">
    <source>
        <dbReference type="Proteomes" id="UP000012960"/>
    </source>
</evidence>
<dbReference type="AlphaFoldDB" id="A0A804K622"/>
<name>A0A804K622_MUSAM</name>
<sequence>MYSLRFILAHVVLDMDHLRPYDLLSYKIIYIFLKA</sequence>
<protein>
    <submittedName>
        <fullName evidence="1">Uncharacterized protein</fullName>
    </submittedName>
</protein>
<dbReference type="EnsemblPlants" id="Ma08_t13080.1">
    <property type="protein sequence ID" value="Ma08_p13080.1"/>
    <property type="gene ID" value="Ma08_g13080"/>
</dbReference>
<reference evidence="1" key="1">
    <citation type="submission" date="2021-05" db="UniProtKB">
        <authorList>
            <consortium name="EnsemblPlants"/>
        </authorList>
    </citation>
    <scope>IDENTIFICATION</scope>
    <source>
        <strain evidence="1">subsp. malaccensis</strain>
    </source>
</reference>
<proteinExistence type="predicted"/>
<keyword evidence="2" id="KW-1185">Reference proteome</keyword>
<dbReference type="Proteomes" id="UP000012960">
    <property type="component" value="Unplaced"/>
</dbReference>
<organism evidence="1 2">
    <name type="scientific">Musa acuminata subsp. malaccensis</name>
    <name type="common">Wild banana</name>
    <name type="synonym">Musa malaccensis</name>
    <dbReference type="NCBI Taxonomy" id="214687"/>
    <lineage>
        <taxon>Eukaryota</taxon>
        <taxon>Viridiplantae</taxon>
        <taxon>Streptophyta</taxon>
        <taxon>Embryophyta</taxon>
        <taxon>Tracheophyta</taxon>
        <taxon>Spermatophyta</taxon>
        <taxon>Magnoliopsida</taxon>
        <taxon>Liliopsida</taxon>
        <taxon>Zingiberales</taxon>
        <taxon>Musaceae</taxon>
        <taxon>Musa</taxon>
    </lineage>
</organism>
<dbReference type="Gramene" id="Ma08_t13080.1">
    <property type="protein sequence ID" value="Ma08_p13080.1"/>
    <property type="gene ID" value="Ma08_g13080"/>
</dbReference>